<evidence type="ECO:0000313" key="2">
    <source>
        <dbReference type="Proteomes" id="UP000501338"/>
    </source>
</evidence>
<organism evidence="1 2">
    <name type="scientific">Proteus terrae subsp. cibarius</name>
    <dbReference type="NCBI Taxonomy" id="626774"/>
    <lineage>
        <taxon>Bacteria</taxon>
        <taxon>Pseudomonadati</taxon>
        <taxon>Pseudomonadota</taxon>
        <taxon>Gammaproteobacteria</taxon>
        <taxon>Enterobacterales</taxon>
        <taxon>Morganellaceae</taxon>
        <taxon>Proteus</taxon>
    </lineage>
</organism>
<dbReference type="EMBL" id="CP047340">
    <property type="protein sequence ID" value="QIF90871.1"/>
    <property type="molecule type" value="Genomic_DNA"/>
</dbReference>
<evidence type="ECO:0000313" key="1">
    <source>
        <dbReference type="EMBL" id="QIF90871.1"/>
    </source>
</evidence>
<proteinExistence type="predicted"/>
<protein>
    <submittedName>
        <fullName evidence="1">Uncharacterized protein</fullName>
    </submittedName>
</protein>
<dbReference type="RefSeq" id="WP_156733056.1">
    <property type="nucleotide sequence ID" value="NZ_CP045008.1"/>
</dbReference>
<dbReference type="Proteomes" id="UP000501338">
    <property type="component" value="Chromosome"/>
</dbReference>
<accession>A0ABX6JNV2</accession>
<sequence length="425" mass="49377">MIDINEVGKKILFTSNKIVSIGEKIKLSISNLPIKVKNTISEFIHPNRYENKIVFNTKNTFLKPEYLIISNEEKNYIGNKRVESTPIGDKTIASDPVDNRINFSKESLQILNERLQVLSDIELPNGDLVPIDEAIDALHLCQQDSLLKSKLSLIDYITDMNFKSSIKTKIELSNKLDDNLNISDSKDIFKGQYEYINLDAHKNEQITITNPHYDSINEQIAITNSHYNRINESKNSFEKKYFKYFLLQITKDISLLDRLSDDNNSYGYVFLAKVANYLEDYNKNKGQEKTDCFNKDTYLKKLSSSDYFFKLNKRVNDIIYLQYLKKEQSTYENSVVEKIIVTDNNTLNEGEKLQEAEKQKKIFVVHDKSDENNMSIIEKQHKDQLTLINNDNLFDEFLSDIDNQLNIANENKNLTLKELLAKVKK</sequence>
<name>A0ABX6JNV2_9GAMM</name>
<gene>
    <name evidence="1" type="ORF">GTH23_12905</name>
</gene>
<keyword evidence="2" id="KW-1185">Reference proteome</keyword>
<reference evidence="1 2" key="1">
    <citation type="submission" date="2020-01" db="EMBL/GenBank/DDBJ databases">
        <title>The genomic epidemiology of tigecycline resistance gene tet(X) variants in a swine farm in China.</title>
        <authorList>
            <person name="Peng K."/>
            <person name="Li R."/>
        </authorList>
    </citation>
    <scope>NUCLEOTIDE SEQUENCE [LARGE SCALE GENOMIC DNA]</scope>
    <source>
        <strain evidence="1 2">ZF1</strain>
    </source>
</reference>